<evidence type="ECO:0000256" key="1">
    <source>
        <dbReference type="SAM" id="MobiDB-lite"/>
    </source>
</evidence>
<protein>
    <submittedName>
        <fullName evidence="2">Uncharacterized protein</fullName>
    </submittedName>
</protein>
<dbReference type="Proteomes" id="UP000242814">
    <property type="component" value="Unassembled WGS sequence"/>
</dbReference>
<reference evidence="2 3" key="1">
    <citation type="submission" date="2016-06" db="EMBL/GenBank/DDBJ databases">
        <authorList>
            <person name="Kjaerup R.B."/>
            <person name="Dalgaard T.S."/>
            <person name="Juul-Madsen H.R."/>
        </authorList>
    </citation>
    <scope>NUCLEOTIDE SEQUENCE [LARGE SCALE GENOMIC DNA]</scope>
    <source>
        <strain evidence="2 3">Pb300</strain>
    </source>
</reference>
<dbReference type="EMBL" id="LZYO01000138">
    <property type="protein sequence ID" value="ODH29056.1"/>
    <property type="molecule type" value="Genomic_DNA"/>
</dbReference>
<evidence type="ECO:0000313" key="2">
    <source>
        <dbReference type="EMBL" id="ODH29056.1"/>
    </source>
</evidence>
<proteinExistence type="predicted"/>
<comment type="caution">
    <text evidence="2">The sequence shown here is derived from an EMBL/GenBank/DDBJ whole genome shotgun (WGS) entry which is preliminary data.</text>
</comment>
<name>A0A1D2JF11_PARBR</name>
<accession>A0A1D2JF11</accession>
<organism evidence="2 3">
    <name type="scientific">Paracoccidioides brasiliensis</name>
    <dbReference type="NCBI Taxonomy" id="121759"/>
    <lineage>
        <taxon>Eukaryota</taxon>
        <taxon>Fungi</taxon>
        <taxon>Dikarya</taxon>
        <taxon>Ascomycota</taxon>
        <taxon>Pezizomycotina</taxon>
        <taxon>Eurotiomycetes</taxon>
        <taxon>Eurotiomycetidae</taxon>
        <taxon>Onygenales</taxon>
        <taxon>Ajellomycetaceae</taxon>
        <taxon>Paracoccidioides</taxon>
    </lineage>
</organism>
<feature type="region of interest" description="Disordered" evidence="1">
    <location>
        <begin position="21"/>
        <end position="71"/>
    </location>
</feature>
<evidence type="ECO:0000313" key="3">
    <source>
        <dbReference type="Proteomes" id="UP000242814"/>
    </source>
</evidence>
<dbReference type="VEuPathDB" id="FungiDB:PADG_11065"/>
<sequence>MPNATHMETLYVRFARGTSMRVWQPAQPGRNGPGDGKRGGKRPRPGEAATSNDKLGRKQDNANHVASAAGHHAIWRTANGDCEWHPVPEPRP</sequence>
<dbReference type="AlphaFoldDB" id="A0A1D2JF11"/>
<dbReference type="VEuPathDB" id="FungiDB:PABG_03625"/>
<gene>
    <name evidence="2" type="ORF">ACO22_03832</name>
</gene>